<organism evidence="2 3">
    <name type="scientific">Sordaria brevicollis</name>
    <dbReference type="NCBI Taxonomy" id="83679"/>
    <lineage>
        <taxon>Eukaryota</taxon>
        <taxon>Fungi</taxon>
        <taxon>Dikarya</taxon>
        <taxon>Ascomycota</taxon>
        <taxon>Pezizomycotina</taxon>
        <taxon>Sordariomycetes</taxon>
        <taxon>Sordariomycetidae</taxon>
        <taxon>Sordariales</taxon>
        <taxon>Sordariaceae</taxon>
        <taxon>Sordaria</taxon>
    </lineage>
</organism>
<sequence length="1038" mass="115160">MPDNRHNVSLDTDKQSLTNGKPFYEYYDQVCALSQGFINRNFEEIFEILGDEKKTLPLEWFEGDITQGKIRARMDAPQILLDFDNVSDPTIYYKLRFKSGLLVISSSDSGTDLSGWEITVSANLAEMTKRAAAEAKIALDELKKTHEFLQPLSVESATTPSNDASNLASMKPGEYSLHRLFAAINSAKWGLPNSELSTCPGPDGKRIRLDDWAGLNQDNQAKYDKLKSVIQNWAAAHRVSAFFTLGLQVRPPQPESNPLPSFVPKYLYIQPYPYWNEQEIQTYRSPGKEFPLKGIVGRDNNCLVYCEVCESKVHHADRELPSLKRLPFTANLSEPDAGGRGGFDGSFIIGHRLFLHEHILPILQDLCRAWQVIPLRPEMRVDNEGNAIFNPRFAFGEMPKDVDDRVRLPNPSVNRGDCTNDFFKFKFVEPGKYQWSDRIIAPGSRSDPNGKYTHPYNGCKLGLIYREYDISAKMDVTVTWEPLSSRFKIVGTMEYQHWEAYCANKNFNENYYWGKTQTNGSWSVGLELERTEQAKQNTLDKNGVIQPRLIGHVSDGSYLPQDLKFTQGTQYLLWDTHEKITKSMGSGMESALASLNKALLERSANARPLTYPGAGELDFGRPMLSARGDLVADIRYKKPDGSRISVRPPGLMKYEKPKDVISKPIHGDPPPPVDKDLKPPHLVWSGSLTPVSGKDNRQRFRVVATNVASNKELVKSSAFGFKCLVVTFVPIERSGYKTLFKEKNPLKWGDANAVIKPPSEPKKPEPTETEPKPDAGTDKEKQPETPIAAPKPGMDTSIDVETGNGAAAGAVDQSQTDAPASENDETTTEDAGSAATTSQATKPAVTKPPVVKSPVTKLPVTKLPVTKLPVTKLPVTKLPVTKLPVTKPPIVKPPVVKPVIKPPPANTWSIKTSNMSNTALRVRPDEEDGAFFKVFIEPSGKDENGDALKKFRVDPSASITLDLEGDVNNMNPLGSMPSYHVVKLTEIWTDPDMDVEFGNPDLEGNTDCYFCVAVGEKGMGDVVPMSKAEVEKEVEGGR</sequence>
<accession>A0AAE0P2P2</accession>
<protein>
    <submittedName>
        <fullName evidence="2">Uncharacterized protein</fullName>
    </submittedName>
</protein>
<evidence type="ECO:0000313" key="3">
    <source>
        <dbReference type="Proteomes" id="UP001281003"/>
    </source>
</evidence>
<reference evidence="2" key="1">
    <citation type="journal article" date="2023" name="Mol. Phylogenet. Evol.">
        <title>Genome-scale phylogeny and comparative genomics of the fungal order Sordariales.</title>
        <authorList>
            <person name="Hensen N."/>
            <person name="Bonometti L."/>
            <person name="Westerberg I."/>
            <person name="Brannstrom I.O."/>
            <person name="Guillou S."/>
            <person name="Cros-Aarteil S."/>
            <person name="Calhoun S."/>
            <person name="Haridas S."/>
            <person name="Kuo A."/>
            <person name="Mondo S."/>
            <person name="Pangilinan J."/>
            <person name="Riley R."/>
            <person name="LaButti K."/>
            <person name="Andreopoulos B."/>
            <person name="Lipzen A."/>
            <person name="Chen C."/>
            <person name="Yan M."/>
            <person name="Daum C."/>
            <person name="Ng V."/>
            <person name="Clum A."/>
            <person name="Steindorff A."/>
            <person name="Ohm R.A."/>
            <person name="Martin F."/>
            <person name="Silar P."/>
            <person name="Natvig D.O."/>
            <person name="Lalanne C."/>
            <person name="Gautier V."/>
            <person name="Ament-Velasquez S.L."/>
            <person name="Kruys A."/>
            <person name="Hutchinson M.I."/>
            <person name="Powell A.J."/>
            <person name="Barry K."/>
            <person name="Miller A.N."/>
            <person name="Grigoriev I.V."/>
            <person name="Debuchy R."/>
            <person name="Gladieux P."/>
            <person name="Hiltunen Thoren M."/>
            <person name="Johannesson H."/>
        </authorList>
    </citation>
    <scope>NUCLEOTIDE SEQUENCE</scope>
    <source>
        <strain evidence="2">FGSC 1904</strain>
    </source>
</reference>
<name>A0AAE0P2P2_SORBR</name>
<dbReference type="Proteomes" id="UP001281003">
    <property type="component" value="Unassembled WGS sequence"/>
</dbReference>
<comment type="caution">
    <text evidence="2">The sequence shown here is derived from an EMBL/GenBank/DDBJ whole genome shotgun (WGS) entry which is preliminary data.</text>
</comment>
<proteinExistence type="predicted"/>
<reference evidence="2" key="2">
    <citation type="submission" date="2023-07" db="EMBL/GenBank/DDBJ databases">
        <authorList>
            <consortium name="Lawrence Berkeley National Laboratory"/>
            <person name="Haridas S."/>
            <person name="Hensen N."/>
            <person name="Bonometti L."/>
            <person name="Westerberg I."/>
            <person name="Brannstrom I.O."/>
            <person name="Guillou S."/>
            <person name="Cros-Aarteil S."/>
            <person name="Calhoun S."/>
            <person name="Kuo A."/>
            <person name="Mondo S."/>
            <person name="Pangilinan J."/>
            <person name="Riley R."/>
            <person name="LaButti K."/>
            <person name="Andreopoulos B."/>
            <person name="Lipzen A."/>
            <person name="Chen C."/>
            <person name="Yanf M."/>
            <person name="Daum C."/>
            <person name="Ng V."/>
            <person name="Clum A."/>
            <person name="Steindorff A."/>
            <person name="Ohm R."/>
            <person name="Martin F."/>
            <person name="Silar P."/>
            <person name="Natvig D."/>
            <person name="Lalanne C."/>
            <person name="Gautier V."/>
            <person name="Ament-velasquez S.L."/>
            <person name="Kruys A."/>
            <person name="Hutchinson M.I."/>
            <person name="Powell A.J."/>
            <person name="Barry K."/>
            <person name="Miller A.N."/>
            <person name="Grigoriev I.V."/>
            <person name="Debuchy R."/>
            <person name="Gladieux P."/>
            <person name="Thoren M.H."/>
            <person name="Johannesson H."/>
        </authorList>
    </citation>
    <scope>NUCLEOTIDE SEQUENCE</scope>
    <source>
        <strain evidence="2">FGSC 1904</strain>
    </source>
</reference>
<evidence type="ECO:0000313" key="2">
    <source>
        <dbReference type="EMBL" id="KAK3392358.1"/>
    </source>
</evidence>
<keyword evidence="3" id="KW-1185">Reference proteome</keyword>
<dbReference type="AlphaFoldDB" id="A0AAE0P2P2"/>
<gene>
    <name evidence="2" type="ORF">B0T20DRAFT_482485</name>
</gene>
<feature type="compositionally biased region" description="Basic and acidic residues" evidence="1">
    <location>
        <begin position="759"/>
        <end position="783"/>
    </location>
</feature>
<feature type="region of interest" description="Disordered" evidence="1">
    <location>
        <begin position="750"/>
        <end position="849"/>
    </location>
</feature>
<evidence type="ECO:0000256" key="1">
    <source>
        <dbReference type="SAM" id="MobiDB-lite"/>
    </source>
</evidence>
<dbReference type="EMBL" id="JAUTDP010000011">
    <property type="protein sequence ID" value="KAK3392358.1"/>
    <property type="molecule type" value="Genomic_DNA"/>
</dbReference>